<protein>
    <submittedName>
        <fullName evidence="1">Uncharacterized protein</fullName>
    </submittedName>
</protein>
<keyword evidence="2" id="KW-1185">Reference proteome</keyword>
<organism evidence="1 2">
    <name type="scientific">Bauhinia variegata</name>
    <name type="common">Purple orchid tree</name>
    <name type="synonym">Phanera variegata</name>
    <dbReference type="NCBI Taxonomy" id="167791"/>
    <lineage>
        <taxon>Eukaryota</taxon>
        <taxon>Viridiplantae</taxon>
        <taxon>Streptophyta</taxon>
        <taxon>Embryophyta</taxon>
        <taxon>Tracheophyta</taxon>
        <taxon>Spermatophyta</taxon>
        <taxon>Magnoliopsida</taxon>
        <taxon>eudicotyledons</taxon>
        <taxon>Gunneridae</taxon>
        <taxon>Pentapetalae</taxon>
        <taxon>rosids</taxon>
        <taxon>fabids</taxon>
        <taxon>Fabales</taxon>
        <taxon>Fabaceae</taxon>
        <taxon>Cercidoideae</taxon>
        <taxon>Cercideae</taxon>
        <taxon>Bauhiniinae</taxon>
        <taxon>Bauhinia</taxon>
    </lineage>
</organism>
<accession>A0ACB9KMI9</accession>
<comment type="caution">
    <text evidence="1">The sequence shown here is derived from an EMBL/GenBank/DDBJ whole genome shotgun (WGS) entry which is preliminary data.</text>
</comment>
<evidence type="ECO:0000313" key="1">
    <source>
        <dbReference type="EMBL" id="KAI4298487.1"/>
    </source>
</evidence>
<gene>
    <name evidence="1" type="ORF">L6164_032038</name>
</gene>
<reference evidence="1 2" key="1">
    <citation type="journal article" date="2022" name="DNA Res.">
        <title>Chromosomal-level genome assembly of the orchid tree Bauhinia variegata (Leguminosae; Cercidoideae) supports the allotetraploid origin hypothesis of Bauhinia.</title>
        <authorList>
            <person name="Zhong Y."/>
            <person name="Chen Y."/>
            <person name="Zheng D."/>
            <person name="Pang J."/>
            <person name="Liu Y."/>
            <person name="Luo S."/>
            <person name="Meng S."/>
            <person name="Qian L."/>
            <person name="Wei D."/>
            <person name="Dai S."/>
            <person name="Zhou R."/>
        </authorList>
    </citation>
    <scope>NUCLEOTIDE SEQUENCE [LARGE SCALE GENOMIC DNA]</scope>
    <source>
        <strain evidence="1">BV-YZ2020</strain>
    </source>
</reference>
<name>A0ACB9KMI9_BAUVA</name>
<dbReference type="Proteomes" id="UP000828941">
    <property type="component" value="Chromosome 13"/>
</dbReference>
<proteinExistence type="predicted"/>
<dbReference type="EMBL" id="CM039438">
    <property type="protein sequence ID" value="KAI4298487.1"/>
    <property type="molecule type" value="Genomic_DNA"/>
</dbReference>
<sequence>MILVKKPLLLSSLFFTFLPFILCVTCRQNLEIPPLTPLIPKIPPLSPLIPKIPVPLPPLIPKIISFLDRRLASIFPIIQDFKNTITSDPLRITVTWVGPNICNYTGFYCDHPPDNRSAITVASIDFNGFRLSAPSLVGFIDQLPDLAIFHANSNNFSGTIPPKISQLKYLYELDLSNNMLSGSFPTSVLNLPSLSFLDLRYNSFSGTVPPQIFMQDLDVLFINDNNLMQKLPNNLGDTRVLYLTLANNKFTGPIPPSIGKAPLLIEVLLLNNQLTGCLPYEIGLLKQLTLFDAGNNLLTGPLPRSLGCLEKVEQFNIAGNFLYGRVPEELCALGNLGNLSLANNYFTGVGPLCKKLISSGVLDVSKNCILELPDQRSVKECQDFFMHPKTCNRPASFNIIPCKNQARKQQGVRPKRNLLSYSALSRKRVSL</sequence>
<evidence type="ECO:0000313" key="2">
    <source>
        <dbReference type="Proteomes" id="UP000828941"/>
    </source>
</evidence>